<organism evidence="2 3">
    <name type="scientific">Priapulus caudatus</name>
    <name type="common">Priapulid worm</name>
    <dbReference type="NCBI Taxonomy" id="37621"/>
    <lineage>
        <taxon>Eukaryota</taxon>
        <taxon>Metazoa</taxon>
        <taxon>Ecdysozoa</taxon>
        <taxon>Scalidophora</taxon>
        <taxon>Priapulida</taxon>
        <taxon>Priapulimorpha</taxon>
        <taxon>Priapulimorphida</taxon>
        <taxon>Priapulidae</taxon>
        <taxon>Priapulus</taxon>
    </lineage>
</organism>
<feature type="region of interest" description="Disordered" evidence="1">
    <location>
        <begin position="1072"/>
        <end position="1122"/>
    </location>
</feature>
<proteinExistence type="predicted"/>
<dbReference type="RefSeq" id="XP_014674218.1">
    <property type="nucleotide sequence ID" value="XM_014818732.1"/>
</dbReference>
<protein>
    <submittedName>
        <fullName evidence="3">Uncharacterized protein LOC106814418</fullName>
    </submittedName>
</protein>
<feature type="compositionally biased region" description="Low complexity" evidence="1">
    <location>
        <begin position="156"/>
        <end position="167"/>
    </location>
</feature>
<evidence type="ECO:0000256" key="1">
    <source>
        <dbReference type="SAM" id="MobiDB-lite"/>
    </source>
</evidence>
<gene>
    <name evidence="3" type="primary">LOC106814418</name>
</gene>
<evidence type="ECO:0000313" key="2">
    <source>
        <dbReference type="Proteomes" id="UP000695022"/>
    </source>
</evidence>
<feature type="compositionally biased region" description="Low complexity" evidence="1">
    <location>
        <begin position="35"/>
        <end position="54"/>
    </location>
</feature>
<feature type="region of interest" description="Disordered" evidence="1">
    <location>
        <begin position="654"/>
        <end position="686"/>
    </location>
</feature>
<reference evidence="3" key="1">
    <citation type="submission" date="2025-08" db="UniProtKB">
        <authorList>
            <consortium name="RefSeq"/>
        </authorList>
    </citation>
    <scope>IDENTIFICATION</scope>
</reference>
<feature type="region of interest" description="Disordered" evidence="1">
    <location>
        <begin position="743"/>
        <end position="766"/>
    </location>
</feature>
<feature type="region of interest" description="Disordered" evidence="1">
    <location>
        <begin position="143"/>
        <end position="167"/>
    </location>
</feature>
<keyword evidence="2" id="KW-1185">Reference proteome</keyword>
<evidence type="ECO:0000313" key="3">
    <source>
        <dbReference type="RefSeq" id="XP_014674218.1"/>
    </source>
</evidence>
<feature type="compositionally biased region" description="Low complexity" evidence="1">
    <location>
        <begin position="77"/>
        <end position="90"/>
    </location>
</feature>
<feature type="region of interest" description="Disordered" evidence="1">
    <location>
        <begin position="1"/>
        <end position="115"/>
    </location>
</feature>
<feature type="compositionally biased region" description="Basic and acidic residues" evidence="1">
    <location>
        <begin position="1096"/>
        <end position="1113"/>
    </location>
</feature>
<feature type="compositionally biased region" description="Polar residues" evidence="1">
    <location>
        <begin position="654"/>
        <end position="665"/>
    </location>
</feature>
<feature type="compositionally biased region" description="Polar residues" evidence="1">
    <location>
        <begin position="96"/>
        <end position="115"/>
    </location>
</feature>
<name>A0ABM1EPU7_PRICU</name>
<sequence length="1237" mass="138487">MMKPRYKTSYIDSSSSGEDFDDPQKIFRSSGSTGSKKLFSPYKSSSSSSHVSGKVLCRTKKKRNKGTGPLQRGALGNKNNNKQSTKSSSSCEETVKVQSSAPRYNSISSQSPRNCNVPTVGKCANRHRYLSLNSTLKYLSPGQCNSRSLSHHRTSHSSQKQSLDSSLRFPSDIFDTESSFPETENAEAECVSQKSNICSKKARVEGSKHSKQSSPVRRRARLEQDKLRFTNDTCVSTEDSLPDFPSLDALMRRGKTDDQTINDCLSNCQSDKKVVVASLASREPEIRTPVVKVVLCRVDDTRFLLNEDLRWKDRLAVSDFHKRSTEEQMHQVETTPGVNDNSPKLKHCSPRQPGCLDCFSNLEDFILPHTSDGSLSPLHPQKRKYHQSQKLLRNNIIDDSTSSDDGEFAYCDRKVLKPDWGIAADEHVKEDITHVNSSVKNASDKSVTHPNFFGERSSTGSDRTKVACDRNIENSVSVLPADEYNSENIKEVLRNMKNEEGDKQINHIDKVLNTAEYSDDSEKMKHPNLLVERLSTSSNRAKVHSCDRNTDNRDSVQTAEVYDSDNRNGVLKNIKNEEGDKHVKQQNLKRLEHRLGDSDKEQIIKDVQELERYTKIPFSEIKKAVMNESRLRIQPTVESSLGVHAALSVFTHFNNKQKPSPTETVNEGKEPSRNLQDAALEPNSEPLTRELKASIMKIEDVAQEKPAVVNDVFSFSQDDEVILISSDDEEGILLDRLEDLSCGRDTDSLPPSRNHGDGVTTTSSGRVQLGCCGEGNESDGSVISVDSGRSESYVEESQGFVLGVDSDTDGEQKRYISGDFTDGVVHSQRKEVIDLPGLPYEEELNVGPAFHEHEEPVCQRVSDQCDDEVDNSCTDGSNIRYVGRMKNTGVRRKVRIDSTSSSDSMIIFRDGPDVDLEASLRKTVGCFPFEKRRVDASECKSSDDDLQENPMLIEQEKISDRKLENVKVKVIVPVLPPSWLNCIDKRGCINLHDMDGKVEGQFQEDHQAGFESDSTTNEEITEDNRRMHHIISSPNTGANLCEIVAKVRKNNVQATSQLIPSRPRESKLHALGRSLQKSKRNCESAESVSVPSNLAETRRDEPKKSCDDTEMNKGCRRRHQRKEKCGRTFREKLTAHIQASRIPVQMLARKVNPTAALCQQQERGAGHNEVSLPSHVRATCSGREDLMRNRLRFSTGHRPLPSKAKQRFKSRNDDFLQSLQADTLATDFPADASSATS</sequence>
<accession>A0ABM1EPU7</accession>
<feature type="region of interest" description="Disordered" evidence="1">
    <location>
        <begin position="201"/>
        <end position="221"/>
    </location>
</feature>
<feature type="region of interest" description="Disordered" evidence="1">
    <location>
        <begin position="1006"/>
        <end position="1026"/>
    </location>
</feature>
<dbReference type="Proteomes" id="UP000695022">
    <property type="component" value="Unplaced"/>
</dbReference>
<feature type="compositionally biased region" description="Polar residues" evidence="1">
    <location>
        <begin position="1084"/>
        <end position="1095"/>
    </location>
</feature>
<feature type="region of interest" description="Disordered" evidence="1">
    <location>
        <begin position="1194"/>
        <end position="1213"/>
    </location>
</feature>
<feature type="region of interest" description="Disordered" evidence="1">
    <location>
        <begin position="441"/>
        <end position="460"/>
    </location>
</feature>
<dbReference type="GeneID" id="106814418"/>